<gene>
    <name evidence="7" type="ORF">NWE73_08090</name>
</gene>
<keyword evidence="2" id="KW-0645">Protease</keyword>
<sequence length="457" mass="50640">MALLISSLPIAGFAQFTSTELPDSMRSMVIPSLPLLCSLDHLNPSAYQNELAKIASTPGVASKPQCNGDEWKTVCSLTFTNKTAVKLVFATDENRGDSYRAIKIMDQARSEIFSAINAYHFIYEGYFSTDCKKLTRSKYFTLDRLGNREKIRSYENGAVSDFPINVPVKKLEEIYSPNTLLRLQQQYKNSTRPVYVGVMGGGVDYNHPAVAFNIDRNPEIGWDVIFSNNLPFEVGFEVMHGFFRDPHETTVSAIIAQDNPQLRIIPLKTSGDLSGNGNIRLIDYAQKRGVKVVNMSFVYQLELWDKGDLKPAIDSHKNILFVTGAGNMGKDLSALDTRNFPAAYKADNVLTVGAIDKAGDVADYSNYGSLVDVLAPGDAINISSEEEHKNKPVQGTSYAAPRVAKLAAKIFSIRPDLSPLQVREIICSTAEMKSYLRDKVRFGVINEQRALQMAAQH</sequence>
<evidence type="ECO:0000256" key="5">
    <source>
        <dbReference type="PROSITE-ProRule" id="PRU01240"/>
    </source>
</evidence>
<organism evidence="7 8">
    <name type="scientific">Bdellovibrio svalbardensis</name>
    <dbReference type="NCBI Taxonomy" id="2972972"/>
    <lineage>
        <taxon>Bacteria</taxon>
        <taxon>Pseudomonadati</taxon>
        <taxon>Bdellovibrionota</taxon>
        <taxon>Bdellovibrionia</taxon>
        <taxon>Bdellovibrionales</taxon>
        <taxon>Pseudobdellovibrionaceae</taxon>
        <taxon>Bdellovibrio</taxon>
    </lineage>
</organism>
<evidence type="ECO:0000256" key="1">
    <source>
        <dbReference type="ARBA" id="ARBA00011073"/>
    </source>
</evidence>
<evidence type="ECO:0000313" key="7">
    <source>
        <dbReference type="EMBL" id="MDG0816318.1"/>
    </source>
</evidence>
<dbReference type="Gene3D" id="3.40.50.200">
    <property type="entry name" value="Peptidase S8/S53 domain"/>
    <property type="match status" value="1"/>
</dbReference>
<dbReference type="RefSeq" id="WP_277577796.1">
    <property type="nucleotide sequence ID" value="NZ_JANRMI010000002.1"/>
</dbReference>
<dbReference type="PANTHER" id="PTHR43806">
    <property type="entry name" value="PEPTIDASE S8"/>
    <property type="match status" value="1"/>
</dbReference>
<proteinExistence type="inferred from homology"/>
<dbReference type="InterPro" id="IPR050131">
    <property type="entry name" value="Peptidase_S8_subtilisin-like"/>
</dbReference>
<comment type="caution">
    <text evidence="5">Lacks conserved residue(s) required for the propagation of feature annotation.</text>
</comment>
<dbReference type="Proteomes" id="UP001152321">
    <property type="component" value="Unassembled WGS sequence"/>
</dbReference>
<evidence type="ECO:0000313" key="8">
    <source>
        <dbReference type="Proteomes" id="UP001152321"/>
    </source>
</evidence>
<keyword evidence="4" id="KW-0720">Serine protease</keyword>
<comment type="similarity">
    <text evidence="1 5">Belongs to the peptidase S8 family.</text>
</comment>
<comment type="caution">
    <text evidence="7">The sequence shown here is derived from an EMBL/GenBank/DDBJ whole genome shotgun (WGS) entry which is preliminary data.</text>
</comment>
<name>A0ABT6DMF4_9BACT</name>
<evidence type="ECO:0000256" key="3">
    <source>
        <dbReference type="ARBA" id="ARBA00022801"/>
    </source>
</evidence>
<dbReference type="SUPFAM" id="SSF52743">
    <property type="entry name" value="Subtilisin-like"/>
    <property type="match status" value="1"/>
</dbReference>
<dbReference type="PANTHER" id="PTHR43806:SF11">
    <property type="entry name" value="CEREVISIN-RELATED"/>
    <property type="match status" value="1"/>
</dbReference>
<dbReference type="Pfam" id="PF00082">
    <property type="entry name" value="Peptidase_S8"/>
    <property type="match status" value="1"/>
</dbReference>
<dbReference type="InterPro" id="IPR036852">
    <property type="entry name" value="Peptidase_S8/S53_dom_sf"/>
</dbReference>
<feature type="domain" description="Peptidase S8/S53" evidence="6">
    <location>
        <begin position="194"/>
        <end position="441"/>
    </location>
</feature>
<accession>A0ABT6DMF4</accession>
<keyword evidence="8" id="KW-1185">Reference proteome</keyword>
<dbReference type="PROSITE" id="PS51892">
    <property type="entry name" value="SUBTILASE"/>
    <property type="match status" value="1"/>
</dbReference>
<dbReference type="EMBL" id="JANRMI010000002">
    <property type="protein sequence ID" value="MDG0816318.1"/>
    <property type="molecule type" value="Genomic_DNA"/>
</dbReference>
<evidence type="ECO:0000256" key="2">
    <source>
        <dbReference type="ARBA" id="ARBA00022670"/>
    </source>
</evidence>
<protein>
    <submittedName>
        <fullName evidence="7">S8 family serine peptidase</fullName>
    </submittedName>
</protein>
<evidence type="ECO:0000256" key="4">
    <source>
        <dbReference type="ARBA" id="ARBA00022825"/>
    </source>
</evidence>
<keyword evidence="3" id="KW-0378">Hydrolase</keyword>
<evidence type="ECO:0000259" key="6">
    <source>
        <dbReference type="Pfam" id="PF00082"/>
    </source>
</evidence>
<reference evidence="7" key="1">
    <citation type="submission" date="2022-08" db="EMBL/GenBank/DDBJ databases">
        <title>Novel Bdellovibrio Species Isolated from Svalbard: Designation Bdellovibrio svalbardensis.</title>
        <authorList>
            <person name="Mitchell R.J."/>
            <person name="Choi S.Y."/>
        </authorList>
    </citation>
    <scope>NUCLEOTIDE SEQUENCE</scope>
    <source>
        <strain evidence="7">PAP01</strain>
    </source>
</reference>
<dbReference type="InterPro" id="IPR000209">
    <property type="entry name" value="Peptidase_S8/S53_dom"/>
</dbReference>